<dbReference type="PROSITE" id="PS51808">
    <property type="entry name" value="CHCH"/>
    <property type="match status" value="1"/>
</dbReference>
<name>A0AAN7AJZ2_9PEZI</name>
<comment type="similarity">
    <text evidence="2">Belongs to the CMC4 family.</text>
</comment>
<reference evidence="8" key="1">
    <citation type="journal article" date="2023" name="Mol. Phylogenet. Evol.">
        <title>Genome-scale phylogeny and comparative genomics of the fungal order Sordariales.</title>
        <authorList>
            <person name="Hensen N."/>
            <person name="Bonometti L."/>
            <person name="Westerberg I."/>
            <person name="Brannstrom I.O."/>
            <person name="Guillou S."/>
            <person name="Cros-Aarteil S."/>
            <person name="Calhoun S."/>
            <person name="Haridas S."/>
            <person name="Kuo A."/>
            <person name="Mondo S."/>
            <person name="Pangilinan J."/>
            <person name="Riley R."/>
            <person name="LaButti K."/>
            <person name="Andreopoulos B."/>
            <person name="Lipzen A."/>
            <person name="Chen C."/>
            <person name="Yan M."/>
            <person name="Daum C."/>
            <person name="Ng V."/>
            <person name="Clum A."/>
            <person name="Steindorff A."/>
            <person name="Ohm R.A."/>
            <person name="Martin F."/>
            <person name="Silar P."/>
            <person name="Natvig D.O."/>
            <person name="Lalanne C."/>
            <person name="Gautier V."/>
            <person name="Ament-Velasquez S.L."/>
            <person name="Kruys A."/>
            <person name="Hutchinson M.I."/>
            <person name="Powell A.J."/>
            <person name="Barry K."/>
            <person name="Miller A.N."/>
            <person name="Grigoriev I.V."/>
            <person name="Debuchy R."/>
            <person name="Gladieux P."/>
            <person name="Hiltunen Thoren M."/>
            <person name="Johannesson H."/>
        </authorList>
    </citation>
    <scope>NUCLEOTIDE SEQUENCE</scope>
    <source>
        <strain evidence="8">PSN309</strain>
    </source>
</reference>
<evidence type="ECO:0000313" key="8">
    <source>
        <dbReference type="EMBL" id="KAK4188350.1"/>
    </source>
</evidence>
<reference evidence="8" key="2">
    <citation type="submission" date="2023-05" db="EMBL/GenBank/DDBJ databases">
        <authorList>
            <consortium name="Lawrence Berkeley National Laboratory"/>
            <person name="Steindorff A."/>
            <person name="Hensen N."/>
            <person name="Bonometti L."/>
            <person name="Westerberg I."/>
            <person name="Brannstrom I.O."/>
            <person name="Guillou S."/>
            <person name="Cros-Aarteil S."/>
            <person name="Calhoun S."/>
            <person name="Haridas S."/>
            <person name="Kuo A."/>
            <person name="Mondo S."/>
            <person name="Pangilinan J."/>
            <person name="Riley R."/>
            <person name="Labutti K."/>
            <person name="Andreopoulos B."/>
            <person name="Lipzen A."/>
            <person name="Chen C."/>
            <person name="Yanf M."/>
            <person name="Daum C."/>
            <person name="Ng V."/>
            <person name="Clum A."/>
            <person name="Ohm R."/>
            <person name="Martin F."/>
            <person name="Silar P."/>
            <person name="Natvig D."/>
            <person name="Lalanne C."/>
            <person name="Gautier V."/>
            <person name="Ament-Velasquez S.L."/>
            <person name="Kruys A."/>
            <person name="Hutchinson M.I."/>
            <person name="Powell A.J."/>
            <person name="Barry K."/>
            <person name="Miller A.N."/>
            <person name="Grigoriev I.V."/>
            <person name="Debuchy R."/>
            <person name="Gladieux P."/>
            <person name="Thoren M.H."/>
            <person name="Johannesson H."/>
        </authorList>
    </citation>
    <scope>NUCLEOTIDE SEQUENCE</scope>
    <source>
        <strain evidence="8">PSN309</strain>
    </source>
</reference>
<proteinExistence type="inferred from homology"/>
<organism evidence="8 9">
    <name type="scientific">Podospora australis</name>
    <dbReference type="NCBI Taxonomy" id="1536484"/>
    <lineage>
        <taxon>Eukaryota</taxon>
        <taxon>Fungi</taxon>
        <taxon>Dikarya</taxon>
        <taxon>Ascomycota</taxon>
        <taxon>Pezizomycotina</taxon>
        <taxon>Sordariomycetes</taxon>
        <taxon>Sordariomycetidae</taxon>
        <taxon>Sordariales</taxon>
        <taxon>Podosporaceae</taxon>
        <taxon>Podospora</taxon>
    </lineage>
</organism>
<protein>
    <recommendedName>
        <fullName evidence="3">Cx9C motif-containing protein 4, mitochondrial</fullName>
    </recommendedName>
</protein>
<evidence type="ECO:0000256" key="6">
    <source>
        <dbReference type="ARBA" id="ARBA00023157"/>
    </source>
</evidence>
<evidence type="ECO:0000313" key="9">
    <source>
        <dbReference type="Proteomes" id="UP001302126"/>
    </source>
</evidence>
<evidence type="ECO:0000256" key="2">
    <source>
        <dbReference type="ARBA" id="ARBA00009858"/>
    </source>
</evidence>
<evidence type="ECO:0000256" key="3">
    <source>
        <dbReference type="ARBA" id="ARBA00019406"/>
    </source>
</evidence>
<keyword evidence="9" id="KW-1185">Reference proteome</keyword>
<feature type="disulfide bond" evidence="7">
    <location>
        <begin position="25"/>
        <end position="36"/>
    </location>
</feature>
<dbReference type="Proteomes" id="UP001302126">
    <property type="component" value="Unassembled WGS sequence"/>
</dbReference>
<keyword evidence="6 7" id="KW-1015">Disulfide bond</keyword>
<dbReference type="InterPro" id="IPR009069">
    <property type="entry name" value="Cys_alpha_HP_mot_SF"/>
</dbReference>
<dbReference type="AlphaFoldDB" id="A0AAN7AJZ2"/>
<evidence type="ECO:0000256" key="7">
    <source>
        <dbReference type="PIRSR" id="PIRSR627179-50"/>
    </source>
</evidence>
<comment type="subcellular location">
    <subcellularLocation>
        <location evidence="1">Mitochondrion intermembrane space</location>
    </subcellularLocation>
</comment>
<dbReference type="Gene3D" id="1.10.287.1130">
    <property type="entry name" value="CytochromE C oxidase copper chaperone"/>
    <property type="match status" value="1"/>
</dbReference>
<evidence type="ECO:0000256" key="4">
    <source>
        <dbReference type="ARBA" id="ARBA00022737"/>
    </source>
</evidence>
<sequence>MMAVDEQDLRSNSPCHPRACAIQNCLTKNGYDEARCTKYIDALYECCTAFYERNGEDATTVSCPKASLLKLKMKQRSQDQRSR</sequence>
<accession>A0AAN7AJZ2</accession>
<gene>
    <name evidence="8" type="ORF">QBC35DRAFT_496498</name>
</gene>
<keyword evidence="4" id="KW-0677">Repeat</keyword>
<evidence type="ECO:0000256" key="5">
    <source>
        <dbReference type="ARBA" id="ARBA00023128"/>
    </source>
</evidence>
<dbReference type="PANTHER" id="PTHR15590:SF0">
    <property type="entry name" value="CX9C MOTIF-CONTAINING PROTEIN 4"/>
    <property type="match status" value="1"/>
</dbReference>
<dbReference type="SUPFAM" id="SSF47072">
    <property type="entry name" value="Cysteine alpha-hairpin motif"/>
    <property type="match status" value="1"/>
</dbReference>
<comment type="caution">
    <text evidence="8">The sequence shown here is derived from an EMBL/GenBank/DDBJ whole genome shotgun (WGS) entry which is preliminary data.</text>
</comment>
<dbReference type="EMBL" id="MU864389">
    <property type="protein sequence ID" value="KAK4188350.1"/>
    <property type="molecule type" value="Genomic_DNA"/>
</dbReference>
<feature type="disulfide bond" evidence="7">
    <location>
        <begin position="47"/>
        <end position="63"/>
    </location>
</feature>
<keyword evidence="5" id="KW-0496">Mitochondrion</keyword>
<dbReference type="PANTHER" id="PTHR15590">
    <property type="entry name" value="CX9C MOTIF-CONTAINING PROTEIN 4"/>
    <property type="match status" value="1"/>
</dbReference>
<dbReference type="FunFam" id="1.10.287.1130:FF:000008">
    <property type="entry name" value="Cx9C motif-containing protein 4, mitochondrial"/>
    <property type="match status" value="1"/>
</dbReference>
<evidence type="ECO:0000256" key="1">
    <source>
        <dbReference type="ARBA" id="ARBA00004569"/>
    </source>
</evidence>
<dbReference type="InterPro" id="IPR027179">
    <property type="entry name" value="CMC4"/>
</dbReference>
<feature type="disulfide bond" evidence="7">
    <location>
        <begin position="15"/>
        <end position="46"/>
    </location>
</feature>
<dbReference type="GO" id="GO:0005758">
    <property type="term" value="C:mitochondrial intermembrane space"/>
    <property type="evidence" value="ECO:0007669"/>
    <property type="project" value="UniProtKB-SubCell"/>
</dbReference>
<dbReference type="Pfam" id="PF08991">
    <property type="entry name" value="CMC4"/>
    <property type="match status" value="1"/>
</dbReference>